<name>A0A0F8YDN5_9ZZZZ</name>
<gene>
    <name evidence="1" type="ORF">LCGC14_2832820</name>
</gene>
<reference evidence="1" key="1">
    <citation type="journal article" date="2015" name="Nature">
        <title>Complex archaea that bridge the gap between prokaryotes and eukaryotes.</title>
        <authorList>
            <person name="Spang A."/>
            <person name="Saw J.H."/>
            <person name="Jorgensen S.L."/>
            <person name="Zaremba-Niedzwiedzka K."/>
            <person name="Martijn J."/>
            <person name="Lind A.E."/>
            <person name="van Eijk R."/>
            <person name="Schleper C."/>
            <person name="Guy L."/>
            <person name="Ettema T.J."/>
        </authorList>
    </citation>
    <scope>NUCLEOTIDE SEQUENCE</scope>
</reference>
<proteinExistence type="predicted"/>
<feature type="non-terminal residue" evidence="1">
    <location>
        <position position="1"/>
    </location>
</feature>
<dbReference type="EMBL" id="LAZR01053994">
    <property type="protein sequence ID" value="KKK79508.1"/>
    <property type="molecule type" value="Genomic_DNA"/>
</dbReference>
<dbReference type="AlphaFoldDB" id="A0A0F8YDN5"/>
<protein>
    <submittedName>
        <fullName evidence="1">Uncharacterized protein</fullName>
    </submittedName>
</protein>
<evidence type="ECO:0000313" key="1">
    <source>
        <dbReference type="EMBL" id="KKK79508.1"/>
    </source>
</evidence>
<comment type="caution">
    <text evidence="1">The sequence shown here is derived from an EMBL/GenBank/DDBJ whole genome shotgun (WGS) entry which is preliminary data.</text>
</comment>
<organism evidence="1">
    <name type="scientific">marine sediment metagenome</name>
    <dbReference type="NCBI Taxonomy" id="412755"/>
    <lineage>
        <taxon>unclassified sequences</taxon>
        <taxon>metagenomes</taxon>
        <taxon>ecological metagenomes</taxon>
    </lineage>
</organism>
<sequence>LAYGAIIATCRLVCVVTDAGAVRRIAGKDQVRWFFGPYGWVLADMKAVKPVPCRGFQGLWNIPDPIMAKMAA</sequence>
<accession>A0A0F8YDN5</accession>